<evidence type="ECO:0000259" key="2">
    <source>
        <dbReference type="Pfam" id="PF06985"/>
    </source>
</evidence>
<gene>
    <name evidence="3" type="ORF">L207DRAFT_571720</name>
</gene>
<dbReference type="Proteomes" id="UP000235786">
    <property type="component" value="Unassembled WGS sequence"/>
</dbReference>
<organism evidence="3 4">
    <name type="scientific">Hyaloscypha variabilis (strain UAMH 11265 / GT02V1 / F)</name>
    <name type="common">Meliniomyces variabilis</name>
    <dbReference type="NCBI Taxonomy" id="1149755"/>
    <lineage>
        <taxon>Eukaryota</taxon>
        <taxon>Fungi</taxon>
        <taxon>Dikarya</taxon>
        <taxon>Ascomycota</taxon>
        <taxon>Pezizomycotina</taxon>
        <taxon>Leotiomycetes</taxon>
        <taxon>Helotiales</taxon>
        <taxon>Hyaloscyphaceae</taxon>
        <taxon>Hyaloscypha</taxon>
        <taxon>Hyaloscypha variabilis</taxon>
    </lineage>
</organism>
<evidence type="ECO:0000313" key="3">
    <source>
        <dbReference type="EMBL" id="PMD32915.1"/>
    </source>
</evidence>
<evidence type="ECO:0000256" key="1">
    <source>
        <dbReference type="PROSITE-ProRule" id="PRU00023"/>
    </source>
</evidence>
<evidence type="ECO:0000313" key="4">
    <source>
        <dbReference type="Proteomes" id="UP000235786"/>
    </source>
</evidence>
<feature type="repeat" description="ANK" evidence="1">
    <location>
        <begin position="26"/>
        <end position="58"/>
    </location>
</feature>
<dbReference type="EMBL" id="KZ613957">
    <property type="protein sequence ID" value="PMD32915.1"/>
    <property type="molecule type" value="Genomic_DNA"/>
</dbReference>
<dbReference type="PROSITE" id="PS50088">
    <property type="entry name" value="ANK_REPEAT"/>
    <property type="match status" value="3"/>
</dbReference>
<dbReference type="PROSITE" id="PS50297">
    <property type="entry name" value="ANK_REP_REGION"/>
    <property type="match status" value="2"/>
</dbReference>
<dbReference type="AlphaFoldDB" id="A0A2J6R344"/>
<dbReference type="InterPro" id="IPR036770">
    <property type="entry name" value="Ankyrin_rpt-contain_sf"/>
</dbReference>
<dbReference type="InterPro" id="IPR002110">
    <property type="entry name" value="Ankyrin_rpt"/>
</dbReference>
<keyword evidence="4" id="KW-1185">Reference proteome</keyword>
<proteinExistence type="predicted"/>
<dbReference type="Pfam" id="PF12796">
    <property type="entry name" value="Ank_2"/>
    <property type="match status" value="1"/>
</dbReference>
<keyword evidence="1" id="KW-0040">ANK repeat</keyword>
<protein>
    <recommendedName>
        <fullName evidence="2">Heterokaryon incompatibility domain-containing protein</fullName>
    </recommendedName>
</protein>
<feature type="repeat" description="ANK" evidence="1">
    <location>
        <begin position="92"/>
        <end position="124"/>
    </location>
</feature>
<dbReference type="PANTHER" id="PTHR33112:SF12">
    <property type="entry name" value="HETEROKARYON INCOMPATIBILITY DOMAIN-CONTAINING PROTEIN"/>
    <property type="match status" value="1"/>
</dbReference>
<dbReference type="Gene3D" id="1.25.40.20">
    <property type="entry name" value="Ankyrin repeat-containing domain"/>
    <property type="match status" value="1"/>
</dbReference>
<sequence length="971" mass="110329">MSFPHFISWAKANRPWKTAKAKVKEQARDGIVLAAAHGHESAVKFLLETGTNVNEKDTSGWSALHRAIRGGHEAIVSLLVQNGADVNSKDDDGCPAIIHAALCENPRMIETLLNAGADVDATDKSGWTALRHAGRALYGPDEPTLEVLVRKGKVNKIDFHNFTVNEQRWNGFRAVHSAQDILKFPDLCAMCRKIDFKRLMIRVSGDEENERSDVGIRIVLGYVDEILRRRSSCKICDLVLKAASLSAGREPIPVLAGHRTVCHLERTLLYTLHDVFYEGEIRDKVGIHRLDLRIEKDFPDMDYPSSDHDSFSDAIESSPDDSSDMENYFTDIKFQPYKETTTSSVELGCLQGMGRQVKPLLDIQMVKTWLHDCEDLHGDECHSPKWLGASEHPQFLRFIDVKRGCIVDAPPKCRYIALSYVWGGDQNGRSTKENIGQFREEHGLTNSSLPKTILDSMNLVSALGEQYLWVDRLCIVQDDELDVAKQITQMDLVYARALFTIMATSGSSASSGLPGLTKGTRDIVQRMVEVDDGVFLMECLKHSYFYNQDSPLNMRGWTYQERLLSQRALIFTQEQVYWRCASTARFEEAVLEPPTTKLVIESYDFGCNELLDFGPKKFEALSIHDYVTEFSNRQLTNHSDALDAFSGIIRRMEYGSGEKYHWGLPHTRFDHVLSWSGGKERRLDLCRIITSGGIVRKVPLPTWSWLGWKGQVIRSASHSKVSELRFYKLGIDGTVEEIKSMGIENDSLDLEHLEEIERKRAENFNEKEEYDHKQNLRAKHRAKLRSQWKGDTRIVSPVIIQSKGPPLPPQPSVHNLELRVGKGHEKTESTRATGNFEDTGRLVFWTSYARVTACSIPDDGGLIPLIIGGEQIEHHFEVPESERNFLKEKWAKEKMLVMDLIVVSRNDTTWLYPEVEQDEEEDEGTLPPTLNLLLIEWSSTELNVARRVGYLSISEENWIRVDREWKLVILA</sequence>
<dbReference type="OrthoDB" id="2958217at2759"/>
<dbReference type="SUPFAM" id="SSF48403">
    <property type="entry name" value="Ankyrin repeat"/>
    <property type="match status" value="1"/>
</dbReference>
<dbReference type="STRING" id="1149755.A0A2J6R344"/>
<dbReference type="SMART" id="SM00248">
    <property type="entry name" value="ANK"/>
    <property type="match status" value="4"/>
</dbReference>
<dbReference type="Pfam" id="PF06985">
    <property type="entry name" value="HET"/>
    <property type="match status" value="1"/>
</dbReference>
<reference evidence="3 4" key="1">
    <citation type="submission" date="2016-04" db="EMBL/GenBank/DDBJ databases">
        <title>A degradative enzymes factory behind the ericoid mycorrhizal symbiosis.</title>
        <authorList>
            <consortium name="DOE Joint Genome Institute"/>
            <person name="Martino E."/>
            <person name="Morin E."/>
            <person name="Grelet G."/>
            <person name="Kuo A."/>
            <person name="Kohler A."/>
            <person name="Daghino S."/>
            <person name="Barry K."/>
            <person name="Choi C."/>
            <person name="Cichocki N."/>
            <person name="Clum A."/>
            <person name="Copeland A."/>
            <person name="Hainaut M."/>
            <person name="Haridas S."/>
            <person name="Labutti K."/>
            <person name="Lindquist E."/>
            <person name="Lipzen A."/>
            <person name="Khouja H.-R."/>
            <person name="Murat C."/>
            <person name="Ohm R."/>
            <person name="Olson A."/>
            <person name="Spatafora J."/>
            <person name="Veneault-Fourrey C."/>
            <person name="Henrissat B."/>
            <person name="Grigoriev I."/>
            <person name="Martin F."/>
            <person name="Perotto S."/>
        </authorList>
    </citation>
    <scope>NUCLEOTIDE SEQUENCE [LARGE SCALE GENOMIC DNA]</scope>
    <source>
        <strain evidence="3 4">F</strain>
    </source>
</reference>
<accession>A0A2J6R344</accession>
<feature type="domain" description="Heterokaryon incompatibility" evidence="2">
    <location>
        <begin position="415"/>
        <end position="561"/>
    </location>
</feature>
<dbReference type="Pfam" id="PF00023">
    <property type="entry name" value="Ank"/>
    <property type="match status" value="1"/>
</dbReference>
<dbReference type="PANTHER" id="PTHR33112">
    <property type="entry name" value="DOMAIN PROTEIN, PUTATIVE-RELATED"/>
    <property type="match status" value="1"/>
</dbReference>
<dbReference type="InterPro" id="IPR010730">
    <property type="entry name" value="HET"/>
</dbReference>
<feature type="repeat" description="ANK" evidence="1">
    <location>
        <begin position="59"/>
        <end position="91"/>
    </location>
</feature>
<name>A0A2J6R344_HYAVF</name>